<dbReference type="AlphaFoldDB" id="A0A645B2F9"/>
<gene>
    <name evidence="1" type="ORF">SDC9_102692</name>
</gene>
<comment type="caution">
    <text evidence="1">The sequence shown here is derived from an EMBL/GenBank/DDBJ whole genome shotgun (WGS) entry which is preliminary data.</text>
</comment>
<sequence>MHFTKGTAFNSEVLCEHIDQTAVNSTITSCYAFARKFFFLHTEVCATVLHEAIEFYKAAFIKEQCDSLTSSQFAAFMLFCNTFFAACCHDLLGFFDHFLNSCLSRQIITPPSKLGKLIYLHHIVGVANHNVPYETNKKRFLQISEIIYEERRAREEYQQISDEQKRCPFRQRHHEELYQS</sequence>
<dbReference type="PROSITE" id="PS51257">
    <property type="entry name" value="PROKAR_LIPOPROTEIN"/>
    <property type="match status" value="1"/>
</dbReference>
<evidence type="ECO:0000313" key="1">
    <source>
        <dbReference type="EMBL" id="MPM55894.1"/>
    </source>
</evidence>
<name>A0A645B2F9_9ZZZZ</name>
<proteinExistence type="predicted"/>
<organism evidence="1">
    <name type="scientific">bioreactor metagenome</name>
    <dbReference type="NCBI Taxonomy" id="1076179"/>
    <lineage>
        <taxon>unclassified sequences</taxon>
        <taxon>metagenomes</taxon>
        <taxon>ecological metagenomes</taxon>
    </lineage>
</organism>
<dbReference type="EMBL" id="VSSQ01015490">
    <property type="protein sequence ID" value="MPM55894.1"/>
    <property type="molecule type" value="Genomic_DNA"/>
</dbReference>
<accession>A0A645B2F9</accession>
<reference evidence="1" key="1">
    <citation type="submission" date="2019-08" db="EMBL/GenBank/DDBJ databases">
        <authorList>
            <person name="Kucharzyk K."/>
            <person name="Murdoch R.W."/>
            <person name="Higgins S."/>
            <person name="Loffler F."/>
        </authorList>
    </citation>
    <scope>NUCLEOTIDE SEQUENCE</scope>
</reference>
<protein>
    <submittedName>
        <fullName evidence="1">Uncharacterized protein</fullName>
    </submittedName>
</protein>